<accession>A0A8S2WT61</accession>
<evidence type="ECO:0000313" key="2">
    <source>
        <dbReference type="Proteomes" id="UP000676336"/>
    </source>
</evidence>
<organism evidence="1 2">
    <name type="scientific">Rotaria magnacalcarata</name>
    <dbReference type="NCBI Taxonomy" id="392030"/>
    <lineage>
        <taxon>Eukaryota</taxon>
        <taxon>Metazoa</taxon>
        <taxon>Spiralia</taxon>
        <taxon>Gnathifera</taxon>
        <taxon>Rotifera</taxon>
        <taxon>Eurotatoria</taxon>
        <taxon>Bdelloidea</taxon>
        <taxon>Philodinida</taxon>
        <taxon>Philodinidae</taxon>
        <taxon>Rotaria</taxon>
    </lineage>
</organism>
<evidence type="ECO:0000313" key="1">
    <source>
        <dbReference type="EMBL" id="CAF4460217.1"/>
    </source>
</evidence>
<gene>
    <name evidence="1" type="ORF">SMN809_LOCUS33128</name>
</gene>
<reference evidence="1" key="1">
    <citation type="submission" date="2021-02" db="EMBL/GenBank/DDBJ databases">
        <authorList>
            <person name="Nowell W R."/>
        </authorList>
    </citation>
    <scope>NUCLEOTIDE SEQUENCE</scope>
</reference>
<comment type="caution">
    <text evidence="1">The sequence shown here is derived from an EMBL/GenBank/DDBJ whole genome shotgun (WGS) entry which is preliminary data.</text>
</comment>
<dbReference type="EMBL" id="CAJOBI010071527">
    <property type="protein sequence ID" value="CAF4460217.1"/>
    <property type="molecule type" value="Genomic_DNA"/>
</dbReference>
<sequence>QTPEQQRGILPTPPNSFVAPVISNAFQRDGVRKELPRVALNRYVL</sequence>
<proteinExistence type="predicted"/>
<dbReference type="Proteomes" id="UP000676336">
    <property type="component" value="Unassembled WGS sequence"/>
</dbReference>
<name>A0A8S2WT61_9BILA</name>
<feature type="non-terminal residue" evidence="1">
    <location>
        <position position="1"/>
    </location>
</feature>
<dbReference type="AlphaFoldDB" id="A0A8S2WT61"/>
<protein>
    <submittedName>
        <fullName evidence="1">Uncharacterized protein</fullName>
    </submittedName>
</protein>